<comment type="subcellular location">
    <subcellularLocation>
        <location evidence="1">Cell outer membrane</location>
    </subcellularLocation>
</comment>
<comment type="similarity">
    <text evidence="2">Belongs to the SusD family.</text>
</comment>
<dbReference type="OrthoDB" id="621570at2"/>
<reference evidence="8 9" key="1">
    <citation type="submission" date="2019-02" db="EMBL/GenBank/DDBJ databases">
        <authorList>
            <person name="Li Y."/>
        </authorList>
    </citation>
    <scope>NUCLEOTIDE SEQUENCE [LARGE SCALE GENOMIC DNA]</scope>
    <source>
        <strain evidence="8 9">30C10-4-7</strain>
    </source>
</reference>
<evidence type="ECO:0000256" key="3">
    <source>
        <dbReference type="ARBA" id="ARBA00022729"/>
    </source>
</evidence>
<dbReference type="RefSeq" id="WP_130142894.1">
    <property type="nucleotide sequence ID" value="NZ_SGIT01000004.1"/>
</dbReference>
<dbReference type="CDD" id="cd08977">
    <property type="entry name" value="SusD"/>
    <property type="match status" value="1"/>
</dbReference>
<dbReference type="AlphaFoldDB" id="A0A4Q6XM80"/>
<sequence length="458" mass="51762">MRILRYILFSAGLLTFTGCEKFLTTEPLNAVSDEATIIDKVSAETALRAVYRQFGNIGYYGENYVTFGYFPSGDIKNLTTGGAGNLVNANFRTDEVLFNTTWIAIYRAINSANHVITKVPSVNDPLLTDALKNQYVGEAKFLRALAYFDLARAWGGVQIILEPTTSLQNTPQVKRSTREQTYAQVLEDLKDAEILLPDVVNRVRATKRTVWALRARLHLYKEEWGLAETYATKLIEKTADYTLIKPFSNWFADNVKNTRESIFELQFSVNNVNSTRIQMAHSTNGGQYRYAPNDRFVQLLNDPTIGGGRKALITSVTQSGIVNWVGNLYYRRDATDPAYIFRIAEMYLIRAEARAEQDNLSATTGALFDLNQVRDRAELAPSNAVSKADVLLAIEEERRYEFAWEAHRWFDLARTGRAKAVLEALNPNITIGAHQNVFPIPVTQIQLDRDNLDQNPVY</sequence>
<dbReference type="PROSITE" id="PS51257">
    <property type="entry name" value="PROKAR_LIPOPROTEIN"/>
    <property type="match status" value="1"/>
</dbReference>
<dbReference type="InterPro" id="IPR011990">
    <property type="entry name" value="TPR-like_helical_dom_sf"/>
</dbReference>
<feature type="domain" description="RagB/SusD" evidence="6">
    <location>
        <begin position="331"/>
        <end position="458"/>
    </location>
</feature>
<dbReference type="Pfam" id="PF14322">
    <property type="entry name" value="SusD-like_3"/>
    <property type="match status" value="1"/>
</dbReference>
<dbReference type="EMBL" id="SGIT01000004">
    <property type="protein sequence ID" value="RZF58344.1"/>
    <property type="molecule type" value="Genomic_DNA"/>
</dbReference>
<protein>
    <submittedName>
        <fullName evidence="8">RagB/SusD family nutrient uptake outer membrane protein</fullName>
    </submittedName>
</protein>
<organism evidence="8 9">
    <name type="scientific">Sphingobacterium corticibacterium</name>
    <dbReference type="NCBI Taxonomy" id="2484746"/>
    <lineage>
        <taxon>Bacteria</taxon>
        <taxon>Pseudomonadati</taxon>
        <taxon>Bacteroidota</taxon>
        <taxon>Sphingobacteriia</taxon>
        <taxon>Sphingobacteriales</taxon>
        <taxon>Sphingobacteriaceae</taxon>
        <taxon>Sphingobacterium</taxon>
    </lineage>
</organism>
<evidence type="ECO:0000313" key="8">
    <source>
        <dbReference type="EMBL" id="RZF58344.1"/>
    </source>
</evidence>
<evidence type="ECO:0000313" key="9">
    <source>
        <dbReference type="Proteomes" id="UP000292855"/>
    </source>
</evidence>
<keyword evidence="4" id="KW-0472">Membrane</keyword>
<evidence type="ECO:0000256" key="4">
    <source>
        <dbReference type="ARBA" id="ARBA00023136"/>
    </source>
</evidence>
<accession>A0A4Q6XM80</accession>
<evidence type="ECO:0000256" key="1">
    <source>
        <dbReference type="ARBA" id="ARBA00004442"/>
    </source>
</evidence>
<dbReference type="GO" id="GO:0009279">
    <property type="term" value="C:cell outer membrane"/>
    <property type="evidence" value="ECO:0007669"/>
    <property type="project" value="UniProtKB-SubCell"/>
</dbReference>
<keyword evidence="5" id="KW-0998">Cell outer membrane</keyword>
<proteinExistence type="inferred from homology"/>
<keyword evidence="9" id="KW-1185">Reference proteome</keyword>
<name>A0A4Q6XM80_9SPHI</name>
<comment type="caution">
    <text evidence="8">The sequence shown here is derived from an EMBL/GenBank/DDBJ whole genome shotgun (WGS) entry which is preliminary data.</text>
</comment>
<evidence type="ECO:0000259" key="6">
    <source>
        <dbReference type="Pfam" id="PF07980"/>
    </source>
</evidence>
<dbReference type="Proteomes" id="UP000292855">
    <property type="component" value="Unassembled WGS sequence"/>
</dbReference>
<keyword evidence="3" id="KW-0732">Signal</keyword>
<gene>
    <name evidence="8" type="ORF">EWE74_17165</name>
</gene>
<feature type="domain" description="SusD-like N-terminal" evidence="7">
    <location>
        <begin position="88"/>
        <end position="219"/>
    </location>
</feature>
<evidence type="ECO:0000256" key="2">
    <source>
        <dbReference type="ARBA" id="ARBA00006275"/>
    </source>
</evidence>
<evidence type="ECO:0000256" key="5">
    <source>
        <dbReference type="ARBA" id="ARBA00023237"/>
    </source>
</evidence>
<dbReference type="Pfam" id="PF07980">
    <property type="entry name" value="SusD_RagB"/>
    <property type="match status" value="1"/>
</dbReference>
<dbReference type="Gene3D" id="1.25.40.390">
    <property type="match status" value="1"/>
</dbReference>
<dbReference type="InterPro" id="IPR033985">
    <property type="entry name" value="SusD-like_N"/>
</dbReference>
<evidence type="ECO:0000259" key="7">
    <source>
        <dbReference type="Pfam" id="PF14322"/>
    </source>
</evidence>
<dbReference type="InterPro" id="IPR012944">
    <property type="entry name" value="SusD_RagB_dom"/>
</dbReference>
<dbReference type="SUPFAM" id="SSF48452">
    <property type="entry name" value="TPR-like"/>
    <property type="match status" value="1"/>
</dbReference>